<feature type="region of interest" description="Disordered" evidence="1">
    <location>
        <begin position="1"/>
        <end position="61"/>
    </location>
</feature>
<sequence>MTMKKMEASRNEAIPPEVSAYARPPPADHLSPLPSGERVARRAGEGVALVPNAPPRASPSP</sequence>
<keyword evidence="2" id="KW-0614">Plasmid</keyword>
<proteinExistence type="predicted"/>
<dbReference type="EMBL" id="HE577329">
    <property type="protein sequence ID" value="CCD01473.1"/>
    <property type="molecule type" value="Genomic_DNA"/>
</dbReference>
<dbReference type="AlphaFoldDB" id="A0A9P1JX12"/>
<evidence type="ECO:0000313" key="3">
    <source>
        <dbReference type="Proteomes" id="UP000007319"/>
    </source>
</evidence>
<reference evidence="2 3" key="1">
    <citation type="journal article" date="2011" name="PLoS Genet.">
        <title>Azospirillum genomes reveal transition of bacteria from aquatic to terrestrial environments.</title>
        <authorList>
            <person name="Wisniewski-Dye F."/>
            <person name="Borziak K."/>
            <person name="Khalsa-Moyers G."/>
            <person name="Alexandre G."/>
            <person name="Sukharnikov L.O."/>
            <person name="Wuichet K."/>
            <person name="Hurst G.B."/>
            <person name="McDonald W.H."/>
            <person name="Robertson J.S."/>
            <person name="Barbe V."/>
            <person name="Calteau A."/>
            <person name="Rouy Z."/>
            <person name="Mangenot S."/>
            <person name="Prigent-Combaret C."/>
            <person name="Normand P."/>
            <person name="Boyer M."/>
            <person name="Siguier P."/>
            <person name="Dessaux Y."/>
            <person name="Elmerich C."/>
            <person name="Condemine G."/>
            <person name="Krishnen G."/>
            <person name="Kennedy I."/>
            <person name="Paterson A.H."/>
            <person name="Gonzalez V."/>
            <person name="Mavingui P."/>
            <person name="Zhulin I.B."/>
        </authorList>
    </citation>
    <scope>NUCLEOTIDE SEQUENCE [LARGE SCALE GENOMIC DNA]</scope>
    <source>
        <strain evidence="2 3">Sp245</strain>
    </source>
</reference>
<name>A0A9P1JX12_9PROT</name>
<dbReference type="Proteomes" id="UP000007319">
    <property type="component" value="Plasmid AZOBR_p2"/>
</dbReference>
<organism evidence="2 3">
    <name type="scientific">Azospirillum baldaniorum</name>
    <dbReference type="NCBI Taxonomy" id="1064539"/>
    <lineage>
        <taxon>Bacteria</taxon>
        <taxon>Pseudomonadati</taxon>
        <taxon>Pseudomonadota</taxon>
        <taxon>Alphaproteobacteria</taxon>
        <taxon>Rhodospirillales</taxon>
        <taxon>Azospirillaceae</taxon>
        <taxon>Azospirillum</taxon>
    </lineage>
</organism>
<feature type="compositionally biased region" description="Pro residues" evidence="1">
    <location>
        <begin position="52"/>
        <end position="61"/>
    </location>
</feature>
<accession>A0A9P1JX12</accession>
<keyword evidence="3" id="KW-1185">Reference proteome</keyword>
<evidence type="ECO:0000313" key="2">
    <source>
        <dbReference type="EMBL" id="CCD01473.1"/>
    </source>
</evidence>
<feature type="compositionally biased region" description="Basic and acidic residues" evidence="1">
    <location>
        <begin position="1"/>
        <end position="10"/>
    </location>
</feature>
<geneLocation type="plasmid" evidence="2 3">
    <name>AZOBR_p2</name>
</geneLocation>
<evidence type="ECO:0000256" key="1">
    <source>
        <dbReference type="SAM" id="MobiDB-lite"/>
    </source>
</evidence>
<dbReference type="KEGG" id="abs:AZOBR_p210137"/>
<gene>
    <name evidence="2" type="ORF">AZOBR_p210137</name>
</gene>
<protein>
    <submittedName>
        <fullName evidence="2">Uncharacterized protein</fullName>
    </submittedName>
</protein>